<proteinExistence type="inferred from homology"/>
<dbReference type="Gene3D" id="3.40.50.300">
    <property type="entry name" value="P-loop containing nucleotide triphosphate hydrolases"/>
    <property type="match status" value="1"/>
</dbReference>
<dbReference type="Proteomes" id="UP001652741">
    <property type="component" value="Chromosome ssa03"/>
</dbReference>
<dbReference type="SUPFAM" id="SSF52540">
    <property type="entry name" value="P-loop containing nucleoside triphosphate hydrolases"/>
    <property type="match status" value="1"/>
</dbReference>
<evidence type="ECO:0000256" key="3">
    <source>
        <dbReference type="ARBA" id="ARBA00023134"/>
    </source>
</evidence>
<keyword evidence="2" id="KW-0547">Nucleotide-binding</keyword>
<reference evidence="7" key="1">
    <citation type="submission" date="2025-08" db="UniProtKB">
        <authorList>
            <consortium name="RefSeq"/>
        </authorList>
    </citation>
    <scope>IDENTIFICATION</scope>
</reference>
<protein>
    <submittedName>
        <fullName evidence="7">GTPase IMAP family member 7-like</fullName>
    </submittedName>
</protein>
<name>A0A1S3R8P0_SALSA</name>
<dbReference type="GO" id="GO:0005525">
    <property type="term" value="F:GTP binding"/>
    <property type="evidence" value="ECO:0007669"/>
    <property type="project" value="UniProtKB-KW"/>
</dbReference>
<keyword evidence="6" id="KW-1185">Reference proteome</keyword>
<dbReference type="STRING" id="8030.ENSSSAP00000001225"/>
<dbReference type="RefSeq" id="XP_014048720.1">
    <property type="nucleotide sequence ID" value="XM_014193245.2"/>
</dbReference>
<accession>A0A1S3R8P0</accession>
<dbReference type="PaxDb" id="8030-ENSSSAP00000001225"/>
<dbReference type="InterPro" id="IPR027417">
    <property type="entry name" value="P-loop_NTPase"/>
</dbReference>
<sequence length="366" mass="39755">MANSCGTVEMASLECAASNLACEASPEPDSGALRMVLVGKTGTGRSSSGNTILGRQAFRVDISSCSVTGQCDRQSGAVAGRNLTVVDTPGFFNTRLSPQEVTAEAGRCVVLSAPGPHSFLVTLQPGRFTQEERDALEWVKATFGPGVLRYTVVLFTWGDQLQGKSMEDFLKESQELQEFVSRCQGGYHVFNNSNKITDCTQVTELLEKIDKMMTQNGGGCYTNLMYQEAERAIREVQEGILGERRMTPLKQEEDGVKTGPEPQGPEAERMRRREAEERRREEEEARKKAEKLFWCELVSALGKGAAEGAGVTSKGKGKAVKKVKAIERAAALATTPLSITSAAKVVGGAVREGSKVLYKHRKTLLH</sequence>
<dbReference type="GeneID" id="106601217"/>
<evidence type="ECO:0000256" key="2">
    <source>
        <dbReference type="ARBA" id="ARBA00022741"/>
    </source>
</evidence>
<keyword evidence="3" id="KW-0342">GTP-binding</keyword>
<dbReference type="OrthoDB" id="431287at2759"/>
<feature type="region of interest" description="Disordered" evidence="4">
    <location>
        <begin position="246"/>
        <end position="282"/>
    </location>
</feature>
<feature type="domain" description="AIG1-type G" evidence="5">
    <location>
        <begin position="30"/>
        <end position="230"/>
    </location>
</feature>
<dbReference type="FunFam" id="3.40.50.300:FF:000366">
    <property type="entry name" value="GTPase, IMAP family member 2"/>
    <property type="match status" value="1"/>
</dbReference>
<evidence type="ECO:0000259" key="5">
    <source>
        <dbReference type="PROSITE" id="PS51720"/>
    </source>
</evidence>
<gene>
    <name evidence="7" type="primary">LOC106601217</name>
</gene>
<feature type="compositionally biased region" description="Basic and acidic residues" evidence="4">
    <location>
        <begin position="266"/>
        <end position="282"/>
    </location>
</feature>
<evidence type="ECO:0000256" key="4">
    <source>
        <dbReference type="SAM" id="MobiDB-lite"/>
    </source>
</evidence>
<dbReference type="AlphaFoldDB" id="A0A1S3R8P0"/>
<dbReference type="Bgee" id="ENSSSAG00000000732">
    <property type="expression patterns" value="Expressed in camera-type eye and 1 other cell type or tissue"/>
</dbReference>
<dbReference type="OMA" id="MANSCAT"/>
<dbReference type="InterPro" id="IPR045058">
    <property type="entry name" value="GIMA/IAN/Toc"/>
</dbReference>
<dbReference type="PANTHER" id="PTHR10903:SF188">
    <property type="entry name" value="GTPASE IMAP FAMILY MEMBER 2-LIKE-RELATED"/>
    <property type="match status" value="1"/>
</dbReference>
<feature type="compositionally biased region" description="Basic and acidic residues" evidence="4">
    <location>
        <begin position="246"/>
        <end position="256"/>
    </location>
</feature>
<evidence type="ECO:0000313" key="7">
    <source>
        <dbReference type="RefSeq" id="XP_014048720.1"/>
    </source>
</evidence>
<organism evidence="6 7">
    <name type="scientific">Salmo salar</name>
    <name type="common">Atlantic salmon</name>
    <dbReference type="NCBI Taxonomy" id="8030"/>
    <lineage>
        <taxon>Eukaryota</taxon>
        <taxon>Metazoa</taxon>
        <taxon>Chordata</taxon>
        <taxon>Craniata</taxon>
        <taxon>Vertebrata</taxon>
        <taxon>Euteleostomi</taxon>
        <taxon>Actinopterygii</taxon>
        <taxon>Neopterygii</taxon>
        <taxon>Teleostei</taxon>
        <taxon>Protacanthopterygii</taxon>
        <taxon>Salmoniformes</taxon>
        <taxon>Salmonidae</taxon>
        <taxon>Salmoninae</taxon>
        <taxon>Salmo</taxon>
    </lineage>
</organism>
<dbReference type="InterPro" id="IPR006703">
    <property type="entry name" value="G_AIG1"/>
</dbReference>
<evidence type="ECO:0000313" key="6">
    <source>
        <dbReference type="Proteomes" id="UP001652741"/>
    </source>
</evidence>
<comment type="similarity">
    <text evidence="1">Belongs to the TRAFAC class TrmE-Era-EngA-EngB-Septin-like GTPase superfamily. AIG1/Toc34/Toc159-like paraseptin GTPase family. IAN subfamily.</text>
</comment>
<evidence type="ECO:0000256" key="1">
    <source>
        <dbReference type="ARBA" id="ARBA00008535"/>
    </source>
</evidence>
<dbReference type="PANTHER" id="PTHR10903">
    <property type="entry name" value="GTPASE, IMAP FAMILY MEMBER-RELATED"/>
    <property type="match status" value="1"/>
</dbReference>
<dbReference type="CDD" id="cd01852">
    <property type="entry name" value="AIG1"/>
    <property type="match status" value="1"/>
</dbReference>
<dbReference type="PROSITE" id="PS51720">
    <property type="entry name" value="G_AIG1"/>
    <property type="match status" value="1"/>
</dbReference>
<dbReference type="KEGG" id="sasa:106601217"/>
<dbReference type="Pfam" id="PF04548">
    <property type="entry name" value="AIG1"/>
    <property type="match status" value="1"/>
</dbReference>